<dbReference type="Pfam" id="PF00535">
    <property type="entry name" value="Glycos_transf_2"/>
    <property type="match status" value="1"/>
</dbReference>
<dbReference type="PANTHER" id="PTHR43630">
    <property type="entry name" value="POLY-BETA-1,6-N-ACETYL-D-GLUCOSAMINE SYNTHASE"/>
    <property type="match status" value="1"/>
</dbReference>
<accession>A0A1F7XNG4</accession>
<keyword evidence="1" id="KW-1133">Transmembrane helix</keyword>
<dbReference type="CDD" id="cd02511">
    <property type="entry name" value="Beta4Glucosyltransferase"/>
    <property type="match status" value="1"/>
</dbReference>
<evidence type="ECO:0000259" key="2">
    <source>
        <dbReference type="Pfam" id="PF00535"/>
    </source>
</evidence>
<comment type="caution">
    <text evidence="3">The sequence shown here is derived from an EMBL/GenBank/DDBJ whole genome shotgun (WGS) entry which is preliminary data.</text>
</comment>
<evidence type="ECO:0000256" key="1">
    <source>
        <dbReference type="SAM" id="Phobius"/>
    </source>
</evidence>
<dbReference type="Proteomes" id="UP000178401">
    <property type="component" value="Unassembled WGS sequence"/>
</dbReference>
<dbReference type="PANTHER" id="PTHR43630:SF2">
    <property type="entry name" value="GLYCOSYLTRANSFERASE"/>
    <property type="match status" value="1"/>
</dbReference>
<dbReference type="InterPro" id="IPR029044">
    <property type="entry name" value="Nucleotide-diphossugar_trans"/>
</dbReference>
<gene>
    <name evidence="3" type="ORF">A2V55_00060</name>
</gene>
<keyword evidence="1" id="KW-0472">Membrane</keyword>
<dbReference type="InterPro" id="IPR001173">
    <property type="entry name" value="Glyco_trans_2-like"/>
</dbReference>
<dbReference type="EMBL" id="MGFY01000016">
    <property type="protein sequence ID" value="OGM16577.1"/>
    <property type="molecule type" value="Genomic_DNA"/>
</dbReference>
<dbReference type="SUPFAM" id="SSF53448">
    <property type="entry name" value="Nucleotide-diphospho-sugar transferases"/>
    <property type="match status" value="1"/>
</dbReference>
<dbReference type="Gene3D" id="3.90.550.10">
    <property type="entry name" value="Spore Coat Polysaccharide Biosynthesis Protein SpsA, Chain A"/>
    <property type="match status" value="1"/>
</dbReference>
<feature type="transmembrane region" description="Helical" evidence="1">
    <location>
        <begin position="226"/>
        <end position="245"/>
    </location>
</feature>
<proteinExistence type="predicted"/>
<sequence length="253" mass="29841">MKLLSAIILTKNEEVNIEDCIKSLSFCDEIIVIDDNSSDGTINLARRMNAVVYPRELNDDYSAQRNFGLEKANYSWCLFVDADERVSPELKNEILNVTRFKNTNIMGYFIRRKDFIWGKRIDHGEPGNITLLRLARKGAGKWKRIVHEYWDVLGKTETLKSWLYHYPHTTLRDYLQLVNKYTTLHARANYNEHKKSSILKIIFIPKGKFIYNYLIKLGFLDGIQGLIISFMMSFHSFLSWSKLWLIQKRLYQK</sequence>
<name>A0A1F7XNG4_9BACT</name>
<organism evidence="3 4">
    <name type="scientific">Candidatus Woesebacteria bacterium RBG_19FT_COMBO_37_29</name>
    <dbReference type="NCBI Taxonomy" id="1802486"/>
    <lineage>
        <taxon>Bacteria</taxon>
        <taxon>Candidatus Woeseibacteriota</taxon>
    </lineage>
</organism>
<feature type="domain" description="Glycosyltransferase 2-like" evidence="2">
    <location>
        <begin position="5"/>
        <end position="112"/>
    </location>
</feature>
<protein>
    <recommendedName>
        <fullName evidence="2">Glycosyltransferase 2-like domain-containing protein</fullName>
    </recommendedName>
</protein>
<reference evidence="3 4" key="1">
    <citation type="journal article" date="2016" name="Nat. Commun.">
        <title>Thousands of microbial genomes shed light on interconnected biogeochemical processes in an aquifer system.</title>
        <authorList>
            <person name="Anantharaman K."/>
            <person name="Brown C.T."/>
            <person name="Hug L.A."/>
            <person name="Sharon I."/>
            <person name="Castelle C.J."/>
            <person name="Probst A.J."/>
            <person name="Thomas B.C."/>
            <person name="Singh A."/>
            <person name="Wilkins M.J."/>
            <person name="Karaoz U."/>
            <person name="Brodie E.L."/>
            <person name="Williams K.H."/>
            <person name="Hubbard S.S."/>
            <person name="Banfield J.F."/>
        </authorList>
    </citation>
    <scope>NUCLEOTIDE SEQUENCE [LARGE SCALE GENOMIC DNA]</scope>
</reference>
<dbReference type="AlphaFoldDB" id="A0A1F7XNG4"/>
<keyword evidence="1" id="KW-0812">Transmembrane</keyword>
<evidence type="ECO:0000313" key="4">
    <source>
        <dbReference type="Proteomes" id="UP000178401"/>
    </source>
</evidence>
<evidence type="ECO:0000313" key="3">
    <source>
        <dbReference type="EMBL" id="OGM16577.1"/>
    </source>
</evidence>